<name>A0ABZ0QS64_9FIRM</name>
<keyword evidence="7" id="KW-1003">Cell membrane</keyword>
<dbReference type="Proteomes" id="UP001304683">
    <property type="component" value="Chromosome"/>
</dbReference>
<dbReference type="Gene3D" id="1.10.520.20">
    <property type="entry name" value="N-terminal domain of the delta subunit of the F1F0-ATP synthase"/>
    <property type="match status" value="1"/>
</dbReference>
<evidence type="ECO:0000313" key="9">
    <source>
        <dbReference type="Proteomes" id="UP001304683"/>
    </source>
</evidence>
<evidence type="ECO:0000256" key="1">
    <source>
        <dbReference type="ARBA" id="ARBA00004370"/>
    </source>
</evidence>
<dbReference type="PANTHER" id="PTHR11910">
    <property type="entry name" value="ATP SYNTHASE DELTA CHAIN"/>
    <property type="match status" value="1"/>
</dbReference>
<dbReference type="SUPFAM" id="SSF47928">
    <property type="entry name" value="N-terminal domain of the delta subunit of the F1F0-ATP synthase"/>
    <property type="match status" value="1"/>
</dbReference>
<comment type="subcellular location">
    <subcellularLocation>
        <location evidence="7">Cell membrane</location>
        <topology evidence="7">Peripheral membrane protein</topology>
    </subcellularLocation>
    <subcellularLocation>
        <location evidence="1">Membrane</location>
    </subcellularLocation>
</comment>
<evidence type="ECO:0000256" key="4">
    <source>
        <dbReference type="ARBA" id="ARBA00023065"/>
    </source>
</evidence>
<comment type="function">
    <text evidence="7">This protein is part of the stalk that links CF(0) to CF(1). It either transmits conformational changes from CF(0) to CF(1) or is implicated in proton conduction.</text>
</comment>
<evidence type="ECO:0000256" key="3">
    <source>
        <dbReference type="ARBA" id="ARBA00022781"/>
    </source>
</evidence>
<reference evidence="8 9" key="1">
    <citation type="submission" date="2023-08" db="EMBL/GenBank/DDBJ databases">
        <title>Genome sequence of Thermaerobacter compostii strain Ins1, a spore-forming filamentous bacterium isolated from a deep geothermal reservoir.</title>
        <authorList>
            <person name="Bregnard D."/>
            <person name="Gonzalez D."/>
            <person name="Junier P."/>
        </authorList>
    </citation>
    <scope>NUCLEOTIDE SEQUENCE [LARGE SCALE GENOMIC DNA]</scope>
    <source>
        <strain evidence="8 9">Ins1</strain>
    </source>
</reference>
<keyword evidence="6 7" id="KW-0066">ATP synthesis</keyword>
<dbReference type="NCBIfam" id="TIGR01145">
    <property type="entry name" value="ATP_synt_delta"/>
    <property type="match status" value="1"/>
</dbReference>
<organism evidence="8 9">
    <name type="scientific">Thermaerobacter composti</name>
    <dbReference type="NCBI Taxonomy" id="554949"/>
    <lineage>
        <taxon>Bacteria</taxon>
        <taxon>Bacillati</taxon>
        <taxon>Bacillota</taxon>
        <taxon>Clostridia</taxon>
        <taxon>Eubacteriales</taxon>
        <taxon>Clostridiales Family XVII. Incertae Sedis</taxon>
        <taxon>Thermaerobacter</taxon>
    </lineage>
</organism>
<keyword evidence="2 7" id="KW-0813">Transport</keyword>
<dbReference type="RefSeq" id="WP_318750803.1">
    <property type="nucleotide sequence ID" value="NZ_CP132508.1"/>
</dbReference>
<dbReference type="HAMAP" id="MF_01416">
    <property type="entry name" value="ATP_synth_delta_bact"/>
    <property type="match status" value="1"/>
</dbReference>
<keyword evidence="4 7" id="KW-0406">Ion transport</keyword>
<evidence type="ECO:0000313" key="8">
    <source>
        <dbReference type="EMBL" id="WPD19218.1"/>
    </source>
</evidence>
<evidence type="ECO:0000256" key="6">
    <source>
        <dbReference type="ARBA" id="ARBA00023310"/>
    </source>
</evidence>
<dbReference type="EMBL" id="CP132508">
    <property type="protein sequence ID" value="WPD19218.1"/>
    <property type="molecule type" value="Genomic_DNA"/>
</dbReference>
<proteinExistence type="inferred from homology"/>
<keyword evidence="5 7" id="KW-0472">Membrane</keyword>
<accession>A0ABZ0QS64</accession>
<sequence length="183" mass="20939">MRRRPLAQRYARVLYDLGRESSELDRLAADLDRVLDVFDEHPELRQRFVNLAVPAREKFELIASVFGDRVHRWVGNLLRLLVRRRREALLPDIVAEFTALRDREAGVVEAEVEAAAELDAATRQRLEEELARTLGARRVRLAVRVRPELLGGLVVKVGDRRLDASLRRRLLQLHRQLATGGGA</sequence>
<comment type="similarity">
    <text evidence="7">Belongs to the ATPase delta chain family.</text>
</comment>
<evidence type="ECO:0000256" key="5">
    <source>
        <dbReference type="ARBA" id="ARBA00023136"/>
    </source>
</evidence>
<dbReference type="InterPro" id="IPR000711">
    <property type="entry name" value="ATPase_OSCP/dsu"/>
</dbReference>
<evidence type="ECO:0000256" key="7">
    <source>
        <dbReference type="HAMAP-Rule" id="MF_01416"/>
    </source>
</evidence>
<dbReference type="PRINTS" id="PR00125">
    <property type="entry name" value="ATPASEDELTA"/>
</dbReference>
<keyword evidence="9" id="KW-1185">Reference proteome</keyword>
<comment type="function">
    <text evidence="7">F(1)F(0) ATP synthase produces ATP from ADP in the presence of a proton or sodium gradient. F-type ATPases consist of two structural domains, F(1) containing the extramembraneous catalytic core and F(0) containing the membrane proton channel, linked together by a central stalk and a peripheral stalk. During catalysis, ATP synthesis in the catalytic domain of F(1) is coupled via a rotary mechanism of the central stalk subunits to proton translocation.</text>
</comment>
<evidence type="ECO:0000256" key="2">
    <source>
        <dbReference type="ARBA" id="ARBA00022448"/>
    </source>
</evidence>
<dbReference type="InterPro" id="IPR026015">
    <property type="entry name" value="ATP_synth_OSCP/delta_N_sf"/>
</dbReference>
<gene>
    <name evidence="7 8" type="primary">atpH</name>
    <name evidence="8" type="ORF">Q5761_00665</name>
</gene>
<dbReference type="Pfam" id="PF00213">
    <property type="entry name" value="OSCP"/>
    <property type="match status" value="1"/>
</dbReference>
<protein>
    <recommendedName>
        <fullName evidence="7">ATP synthase subunit delta</fullName>
    </recommendedName>
    <alternativeName>
        <fullName evidence="7">ATP synthase F(1) sector subunit delta</fullName>
    </alternativeName>
    <alternativeName>
        <fullName evidence="7">F-type ATPase subunit delta</fullName>
        <shortName evidence="7">F-ATPase subunit delta</shortName>
    </alternativeName>
</protein>
<keyword evidence="7" id="KW-0139">CF(1)</keyword>
<keyword evidence="3 7" id="KW-0375">Hydrogen ion transport</keyword>